<evidence type="ECO:0000256" key="7">
    <source>
        <dbReference type="SAM" id="MobiDB-lite"/>
    </source>
</evidence>
<accession>A0A7T7RGD7</accession>
<dbReference type="Pfam" id="PF03176">
    <property type="entry name" value="MMPL"/>
    <property type="match status" value="2"/>
</dbReference>
<feature type="domain" description="SSD" evidence="9">
    <location>
        <begin position="178"/>
        <end position="328"/>
    </location>
</feature>
<evidence type="ECO:0000256" key="1">
    <source>
        <dbReference type="ARBA" id="ARBA00004651"/>
    </source>
</evidence>
<feature type="transmembrane region" description="Helical" evidence="8">
    <location>
        <begin position="561"/>
        <end position="582"/>
    </location>
</feature>
<keyword evidence="11" id="KW-1185">Reference proteome</keyword>
<feature type="compositionally biased region" description="Basic and acidic residues" evidence="7">
    <location>
        <begin position="738"/>
        <end position="758"/>
    </location>
</feature>
<dbReference type="PANTHER" id="PTHR33406">
    <property type="entry name" value="MEMBRANE PROTEIN MJ1562-RELATED"/>
    <property type="match status" value="1"/>
</dbReference>
<feature type="region of interest" description="Disordered" evidence="7">
    <location>
        <begin position="337"/>
        <end position="360"/>
    </location>
</feature>
<evidence type="ECO:0000259" key="9">
    <source>
        <dbReference type="PROSITE" id="PS50156"/>
    </source>
</evidence>
<evidence type="ECO:0000313" key="10">
    <source>
        <dbReference type="EMBL" id="QQM45601.1"/>
    </source>
</evidence>
<sequence>MASRLYTWGQWAVRRRGRVMAVWLLLLAVVGGLGITLHGKVTNEFSVPGIESQKAQDLLEEKFPTAAGGVARVVFAAPEDGTLTEPKADAAVTASLKKAADVPGVVNVSDPARTGTVSESQRIGYADVLFRQSADSVPETSKDALSEAMAQARDVGLEVEFGGSAMQPKTEVGGPAEIVGVMIAFAVLALALGSLIAAGLPLVTAVVGVAIGVLGVQFVSRFLEMTSTATVLALMIGLAVGIDYALFILSRHREQLADPDTDVEDSIARAVATAGSAVVFAGATVIIALAALAVTGIPFLTIMGLAAAVTVLLAVLIAITLVPAVLGLFGERLRPRARRTERTKDTESAESTKDTQSTGRAAGSWGLAWARVVTRKPLIVLLVGVIGMLALALPARDLRLGLPSYASQPSDSTQHKSYDLLSEGFGPGFNATLTAVVDTSGIPAAERTATVTDLRTALAREPGVAAVAPPVTNPDSTLAVVAVVPKTGPDAQATTDLVHRLRDNAPAMAKAGGTLYIAGATAAAIDVAGKLSDALPLFIAIIVILALILLTVAFRSLLVPVKAALGFLLSVAAALGATVWVFQNGHLNGVLDIPSAGPVTSFLPVLLIGVLFGLAMDYEVFLVSRMREHYEHTGSASEAITHGVARSGRVVSAAALIMVAVFGGFVFNHDPIIKSIGFALAFGVFIDAFVVRMTLVPAAMALLGRHAWGLPDWLDRITPDVDIEGAKLPQRALPTQDGEDRADGSEGEAREEREVAVR</sequence>
<organism evidence="10 11">
    <name type="scientific">Streptomyces liliifuscus</name>
    <dbReference type="NCBI Taxonomy" id="2797636"/>
    <lineage>
        <taxon>Bacteria</taxon>
        <taxon>Bacillati</taxon>
        <taxon>Actinomycetota</taxon>
        <taxon>Actinomycetes</taxon>
        <taxon>Kitasatosporales</taxon>
        <taxon>Streptomycetaceae</taxon>
        <taxon>Streptomyces</taxon>
    </lineage>
</organism>
<keyword evidence="3" id="KW-1003">Cell membrane</keyword>
<evidence type="ECO:0000256" key="6">
    <source>
        <dbReference type="ARBA" id="ARBA00023136"/>
    </source>
</evidence>
<evidence type="ECO:0000313" key="11">
    <source>
        <dbReference type="Proteomes" id="UP000595636"/>
    </source>
</evidence>
<feature type="transmembrane region" description="Helical" evidence="8">
    <location>
        <begin position="534"/>
        <end position="554"/>
    </location>
</feature>
<name>A0A7T7RGD7_9ACTN</name>
<dbReference type="Proteomes" id="UP000595636">
    <property type="component" value="Chromosome"/>
</dbReference>
<feature type="region of interest" description="Disordered" evidence="7">
    <location>
        <begin position="726"/>
        <end position="758"/>
    </location>
</feature>
<evidence type="ECO:0000256" key="4">
    <source>
        <dbReference type="ARBA" id="ARBA00022692"/>
    </source>
</evidence>
<feature type="transmembrane region" description="Helical" evidence="8">
    <location>
        <begin position="205"/>
        <end position="223"/>
    </location>
</feature>
<feature type="transmembrane region" description="Helical" evidence="8">
    <location>
        <begin position="299"/>
        <end position="329"/>
    </location>
</feature>
<dbReference type="InterPro" id="IPR004869">
    <property type="entry name" value="MMPL_dom"/>
</dbReference>
<feature type="transmembrane region" description="Helical" evidence="8">
    <location>
        <begin position="378"/>
        <end position="395"/>
    </location>
</feature>
<evidence type="ECO:0000256" key="2">
    <source>
        <dbReference type="ARBA" id="ARBA00010157"/>
    </source>
</evidence>
<dbReference type="InterPro" id="IPR000731">
    <property type="entry name" value="SSD"/>
</dbReference>
<proteinExistence type="inferred from homology"/>
<feature type="transmembrane region" description="Helical" evidence="8">
    <location>
        <begin position="650"/>
        <end position="667"/>
    </location>
</feature>
<dbReference type="Gene3D" id="1.20.1640.10">
    <property type="entry name" value="Multidrug efflux transporter AcrB transmembrane domain"/>
    <property type="match status" value="2"/>
</dbReference>
<evidence type="ECO:0000256" key="8">
    <source>
        <dbReference type="SAM" id="Phobius"/>
    </source>
</evidence>
<protein>
    <submittedName>
        <fullName evidence="10">MMPL family transporter</fullName>
    </submittedName>
</protein>
<feature type="transmembrane region" description="Helical" evidence="8">
    <location>
        <begin position="229"/>
        <end position="249"/>
    </location>
</feature>
<feature type="transmembrane region" description="Helical" evidence="8">
    <location>
        <begin position="673"/>
        <end position="695"/>
    </location>
</feature>
<feature type="transmembrane region" description="Helical" evidence="8">
    <location>
        <begin position="270"/>
        <end position="293"/>
    </location>
</feature>
<comment type="similarity">
    <text evidence="2">Belongs to the resistance-nodulation-cell division (RND) (TC 2.A.6) family. MmpL subfamily.</text>
</comment>
<feature type="transmembrane region" description="Helical" evidence="8">
    <location>
        <begin position="21"/>
        <end position="39"/>
    </location>
</feature>
<dbReference type="PANTHER" id="PTHR33406:SF11">
    <property type="entry name" value="MEMBRANE PROTEIN SCO6666-RELATED"/>
    <property type="match status" value="1"/>
</dbReference>
<feature type="compositionally biased region" description="Basic and acidic residues" evidence="7">
    <location>
        <begin position="337"/>
        <end position="353"/>
    </location>
</feature>
<gene>
    <name evidence="10" type="ORF">JEQ17_43465</name>
</gene>
<comment type="subcellular location">
    <subcellularLocation>
        <location evidence="1">Cell membrane</location>
        <topology evidence="1">Multi-pass membrane protein</topology>
    </subcellularLocation>
</comment>
<evidence type="ECO:0000256" key="5">
    <source>
        <dbReference type="ARBA" id="ARBA00022989"/>
    </source>
</evidence>
<feature type="transmembrane region" description="Helical" evidence="8">
    <location>
        <begin position="178"/>
        <end position="198"/>
    </location>
</feature>
<reference evidence="10 11" key="1">
    <citation type="submission" date="2020-12" db="EMBL/GenBank/DDBJ databases">
        <title>A novel species.</title>
        <authorList>
            <person name="Li K."/>
        </authorList>
    </citation>
    <scope>NUCLEOTIDE SEQUENCE [LARGE SCALE GENOMIC DNA]</scope>
    <source>
        <strain evidence="10 11">ZYC-3</strain>
    </source>
</reference>
<feature type="transmembrane region" description="Helical" evidence="8">
    <location>
        <begin position="602"/>
        <end position="623"/>
    </location>
</feature>
<dbReference type="RefSeq" id="WP_200400407.1">
    <property type="nucleotide sequence ID" value="NZ_CP066831.1"/>
</dbReference>
<dbReference type="EMBL" id="CP066831">
    <property type="protein sequence ID" value="QQM45601.1"/>
    <property type="molecule type" value="Genomic_DNA"/>
</dbReference>
<dbReference type="KEGG" id="slf:JEQ17_43465"/>
<dbReference type="PROSITE" id="PS50156">
    <property type="entry name" value="SSD"/>
    <property type="match status" value="1"/>
</dbReference>
<dbReference type="InterPro" id="IPR050545">
    <property type="entry name" value="Mycobact_MmpL"/>
</dbReference>
<dbReference type="AlphaFoldDB" id="A0A7T7RGD7"/>
<keyword evidence="5 8" id="KW-1133">Transmembrane helix</keyword>
<keyword evidence="6 8" id="KW-0472">Membrane</keyword>
<dbReference type="GO" id="GO:0005886">
    <property type="term" value="C:plasma membrane"/>
    <property type="evidence" value="ECO:0007669"/>
    <property type="project" value="UniProtKB-SubCell"/>
</dbReference>
<dbReference type="SUPFAM" id="SSF82866">
    <property type="entry name" value="Multidrug efflux transporter AcrB transmembrane domain"/>
    <property type="match status" value="2"/>
</dbReference>
<evidence type="ECO:0000256" key="3">
    <source>
        <dbReference type="ARBA" id="ARBA00022475"/>
    </source>
</evidence>
<keyword evidence="4 8" id="KW-0812">Transmembrane</keyword>